<evidence type="ECO:0000313" key="1">
    <source>
        <dbReference type="EMBL" id="GGR28622.1"/>
    </source>
</evidence>
<dbReference type="EMBL" id="BMQL01000044">
    <property type="protein sequence ID" value="GGR28622.1"/>
    <property type="molecule type" value="Genomic_DNA"/>
</dbReference>
<dbReference type="AlphaFoldDB" id="A0A918CK97"/>
<reference evidence="1" key="1">
    <citation type="journal article" date="2014" name="Int. J. Syst. Evol. Microbiol.">
        <title>Complete genome sequence of Corynebacterium casei LMG S-19264T (=DSM 44701T), isolated from a smear-ripened cheese.</title>
        <authorList>
            <consortium name="US DOE Joint Genome Institute (JGI-PGF)"/>
            <person name="Walter F."/>
            <person name="Albersmeier A."/>
            <person name="Kalinowski J."/>
            <person name="Ruckert C."/>
        </authorList>
    </citation>
    <scope>NUCLEOTIDE SEQUENCE</scope>
    <source>
        <strain evidence="1">JCM 31311</strain>
    </source>
</reference>
<dbReference type="GO" id="GO:0006261">
    <property type="term" value="P:DNA-templated DNA replication"/>
    <property type="evidence" value="ECO:0007669"/>
    <property type="project" value="TreeGrafter"/>
</dbReference>
<proteinExistence type="predicted"/>
<dbReference type="Pfam" id="PF13177">
    <property type="entry name" value="DNA_pol3_delta2"/>
    <property type="match status" value="1"/>
</dbReference>
<dbReference type="Gene3D" id="3.40.50.300">
    <property type="entry name" value="P-loop containing nucleotide triphosphate hydrolases"/>
    <property type="match status" value="1"/>
</dbReference>
<keyword evidence="2" id="KW-1185">Reference proteome</keyword>
<reference evidence="1" key="2">
    <citation type="submission" date="2020-09" db="EMBL/GenBank/DDBJ databases">
        <authorList>
            <person name="Sun Q."/>
            <person name="Ohkuma M."/>
        </authorList>
    </citation>
    <scope>NUCLEOTIDE SEQUENCE</scope>
    <source>
        <strain evidence="1">JCM 31311</strain>
    </source>
</reference>
<dbReference type="PANTHER" id="PTHR11669">
    <property type="entry name" value="REPLICATION FACTOR C / DNA POLYMERASE III GAMMA-TAU SUBUNIT"/>
    <property type="match status" value="1"/>
</dbReference>
<dbReference type="InterPro" id="IPR027417">
    <property type="entry name" value="P-loop_NTPase"/>
</dbReference>
<accession>A0A918CK97</accession>
<dbReference type="RefSeq" id="WP_189092738.1">
    <property type="nucleotide sequence ID" value="NZ_BMQL01000044.1"/>
</dbReference>
<organism evidence="1 2">
    <name type="scientific">Deinococcus ruber</name>
    <dbReference type="NCBI Taxonomy" id="1848197"/>
    <lineage>
        <taxon>Bacteria</taxon>
        <taxon>Thermotogati</taxon>
        <taxon>Deinococcota</taxon>
        <taxon>Deinococci</taxon>
        <taxon>Deinococcales</taxon>
        <taxon>Deinococcaceae</taxon>
        <taxon>Deinococcus</taxon>
    </lineage>
</organism>
<dbReference type="PANTHER" id="PTHR11669:SF8">
    <property type="entry name" value="DNA POLYMERASE III SUBUNIT DELTA"/>
    <property type="match status" value="1"/>
</dbReference>
<comment type="caution">
    <text evidence="1">The sequence shown here is derived from an EMBL/GenBank/DDBJ whole genome shotgun (WGS) entry which is preliminary data.</text>
</comment>
<evidence type="ECO:0000313" key="2">
    <source>
        <dbReference type="Proteomes" id="UP000603865"/>
    </source>
</evidence>
<gene>
    <name evidence="1" type="ORF">GCM10008957_44770</name>
</gene>
<dbReference type="InterPro" id="IPR050238">
    <property type="entry name" value="DNA_Rep/Repair_Clamp_Loader"/>
</dbReference>
<name>A0A918CK97_9DEIO</name>
<protein>
    <submittedName>
        <fullName evidence="1">DNA polymerase III</fullName>
    </submittedName>
</protein>
<dbReference type="Proteomes" id="UP000603865">
    <property type="component" value="Unassembled WGS sequence"/>
</dbReference>
<dbReference type="SUPFAM" id="SSF52540">
    <property type="entry name" value="P-loop containing nucleoside triphosphate hydrolases"/>
    <property type="match status" value="1"/>
</dbReference>
<sequence length="315" mass="34333">MTSPAAAPLLFEAVLHPELLAEVRRYSGHALLLSGPARVGKQQLALQIAAQENCLHPHSDGFPCGRCASCRAVLVGAHPDLLGVTPRTTTSTGKVARRRIIPVGAIVEARDDAHDYEQHVYQFLELRPTYRRRVVLVEGAEYLNEQAANALLKLVEEPPHNALFVFTTEDASLVMPTIQSRCARLNVSPLSDQRLLAAWPAAPDPELLAMAAGRAGVLQERDKVEAALQDARMLTEALRSGPLSALEAAEALEKRFDTEWHPQALRFVWRSESPAVRAASDTALERLLGALEVYASPSLSFQVFALDLRAAFGEG</sequence>